<sequence>MDNQRNVETNCQTVILPHSRRPMWPMANGSVLFVDIKDFNKTCHGKLTTIERGCKFCIVTLPCNCIISTSFATNIVAPSRRTCQNEKVSTDTNRIHLTNLHLLKTRLADMLKLPNHFHSSVYQQDVITSAEYSFDNITREYLKSQSSEEVELSTLQEWANQLRAKTEKDHELREDFDSIEFQGNLHTGVGSSVLFVLVCVIVWQLRNTKRITEI</sequence>
<comment type="caution">
    <text evidence="2">The sequence shown here is derived from an EMBL/GenBank/DDBJ whole genome shotgun (WGS) entry which is preliminary data.</text>
</comment>
<evidence type="ECO:0000313" key="3">
    <source>
        <dbReference type="Proteomes" id="UP000828390"/>
    </source>
</evidence>
<evidence type="ECO:0000256" key="1">
    <source>
        <dbReference type="SAM" id="Phobius"/>
    </source>
</evidence>
<proteinExistence type="predicted"/>
<reference evidence="2" key="2">
    <citation type="submission" date="2020-11" db="EMBL/GenBank/DDBJ databases">
        <authorList>
            <person name="McCartney M.A."/>
            <person name="Auch B."/>
            <person name="Kono T."/>
            <person name="Mallez S."/>
            <person name="Becker A."/>
            <person name="Gohl D.M."/>
            <person name="Silverstein K.A.T."/>
            <person name="Koren S."/>
            <person name="Bechman K.B."/>
            <person name="Herman A."/>
            <person name="Abrahante J.E."/>
            <person name="Garbe J."/>
        </authorList>
    </citation>
    <scope>NUCLEOTIDE SEQUENCE</scope>
    <source>
        <strain evidence="2">Duluth1</strain>
        <tissue evidence="2">Whole animal</tissue>
    </source>
</reference>
<keyword evidence="1" id="KW-0472">Membrane</keyword>
<accession>A0A9D4IDE7</accession>
<organism evidence="2 3">
    <name type="scientific">Dreissena polymorpha</name>
    <name type="common">Zebra mussel</name>
    <name type="synonym">Mytilus polymorpha</name>
    <dbReference type="NCBI Taxonomy" id="45954"/>
    <lineage>
        <taxon>Eukaryota</taxon>
        <taxon>Metazoa</taxon>
        <taxon>Spiralia</taxon>
        <taxon>Lophotrochozoa</taxon>
        <taxon>Mollusca</taxon>
        <taxon>Bivalvia</taxon>
        <taxon>Autobranchia</taxon>
        <taxon>Heteroconchia</taxon>
        <taxon>Euheterodonta</taxon>
        <taxon>Imparidentia</taxon>
        <taxon>Neoheterodontei</taxon>
        <taxon>Myida</taxon>
        <taxon>Dreissenoidea</taxon>
        <taxon>Dreissenidae</taxon>
        <taxon>Dreissena</taxon>
    </lineage>
</organism>
<dbReference type="AlphaFoldDB" id="A0A9D4IDE7"/>
<keyword evidence="1" id="KW-0812">Transmembrane</keyword>
<name>A0A9D4IDE7_DREPO</name>
<reference evidence="2" key="1">
    <citation type="journal article" date="2019" name="bioRxiv">
        <title>The Genome of the Zebra Mussel, Dreissena polymorpha: A Resource for Invasive Species Research.</title>
        <authorList>
            <person name="McCartney M.A."/>
            <person name="Auch B."/>
            <person name="Kono T."/>
            <person name="Mallez S."/>
            <person name="Zhang Y."/>
            <person name="Obille A."/>
            <person name="Becker A."/>
            <person name="Abrahante J.E."/>
            <person name="Garbe J."/>
            <person name="Badalamenti J.P."/>
            <person name="Herman A."/>
            <person name="Mangelson H."/>
            <person name="Liachko I."/>
            <person name="Sullivan S."/>
            <person name="Sone E.D."/>
            <person name="Koren S."/>
            <person name="Silverstein K.A.T."/>
            <person name="Beckman K.B."/>
            <person name="Gohl D.M."/>
        </authorList>
    </citation>
    <scope>NUCLEOTIDE SEQUENCE</scope>
    <source>
        <strain evidence="2">Duluth1</strain>
        <tissue evidence="2">Whole animal</tissue>
    </source>
</reference>
<keyword evidence="1" id="KW-1133">Transmembrane helix</keyword>
<dbReference type="EMBL" id="JAIWYP010000009">
    <property type="protein sequence ID" value="KAH3768262.1"/>
    <property type="molecule type" value="Genomic_DNA"/>
</dbReference>
<dbReference type="Proteomes" id="UP000828390">
    <property type="component" value="Unassembled WGS sequence"/>
</dbReference>
<keyword evidence="3" id="KW-1185">Reference proteome</keyword>
<protein>
    <submittedName>
        <fullName evidence="2">Uncharacterized protein</fullName>
    </submittedName>
</protein>
<evidence type="ECO:0000313" key="2">
    <source>
        <dbReference type="EMBL" id="KAH3768262.1"/>
    </source>
</evidence>
<feature type="transmembrane region" description="Helical" evidence="1">
    <location>
        <begin position="185"/>
        <end position="205"/>
    </location>
</feature>
<gene>
    <name evidence="2" type="ORF">DPMN_169474</name>
</gene>